<sequence length="89" mass="10547">MLIFDENIYHFKFFFPMSCQKWHVGNLQRDVISSASKFFSPAIKIMFMIAKIKFVRQLKKKLIAERNRSRYRAIDTLNIVGEQAESLDT</sequence>
<evidence type="ECO:0000313" key="2">
    <source>
        <dbReference type="Proteomes" id="UP000276133"/>
    </source>
</evidence>
<protein>
    <submittedName>
        <fullName evidence="1">Uncharacterized protein</fullName>
    </submittedName>
</protein>
<name>A0A3M7QP37_BRAPC</name>
<evidence type="ECO:0000313" key="1">
    <source>
        <dbReference type="EMBL" id="RNA12999.1"/>
    </source>
</evidence>
<dbReference type="AlphaFoldDB" id="A0A3M7QP37"/>
<accession>A0A3M7QP37</accession>
<keyword evidence="2" id="KW-1185">Reference proteome</keyword>
<dbReference type="EMBL" id="REGN01005535">
    <property type="protein sequence ID" value="RNA12999.1"/>
    <property type="molecule type" value="Genomic_DNA"/>
</dbReference>
<reference evidence="1 2" key="1">
    <citation type="journal article" date="2018" name="Sci. Rep.">
        <title>Genomic signatures of local adaptation to the degree of environmental predictability in rotifers.</title>
        <authorList>
            <person name="Franch-Gras L."/>
            <person name="Hahn C."/>
            <person name="Garcia-Roger E.M."/>
            <person name="Carmona M.J."/>
            <person name="Serra M."/>
            <person name="Gomez A."/>
        </authorList>
    </citation>
    <scope>NUCLEOTIDE SEQUENCE [LARGE SCALE GENOMIC DNA]</scope>
    <source>
        <strain evidence="1">HYR1</strain>
    </source>
</reference>
<comment type="caution">
    <text evidence="1">The sequence shown here is derived from an EMBL/GenBank/DDBJ whole genome shotgun (WGS) entry which is preliminary data.</text>
</comment>
<organism evidence="1 2">
    <name type="scientific">Brachionus plicatilis</name>
    <name type="common">Marine rotifer</name>
    <name type="synonym">Brachionus muelleri</name>
    <dbReference type="NCBI Taxonomy" id="10195"/>
    <lineage>
        <taxon>Eukaryota</taxon>
        <taxon>Metazoa</taxon>
        <taxon>Spiralia</taxon>
        <taxon>Gnathifera</taxon>
        <taxon>Rotifera</taxon>
        <taxon>Eurotatoria</taxon>
        <taxon>Monogononta</taxon>
        <taxon>Pseudotrocha</taxon>
        <taxon>Ploima</taxon>
        <taxon>Brachionidae</taxon>
        <taxon>Brachionus</taxon>
    </lineage>
</organism>
<proteinExistence type="predicted"/>
<gene>
    <name evidence="1" type="ORF">BpHYR1_012417</name>
</gene>
<dbReference type="Proteomes" id="UP000276133">
    <property type="component" value="Unassembled WGS sequence"/>
</dbReference>